<name>A0A6A6BUF0_9PEZI</name>
<dbReference type="InterPro" id="IPR029063">
    <property type="entry name" value="SAM-dependent_MTases_sf"/>
</dbReference>
<dbReference type="InterPro" id="IPR041698">
    <property type="entry name" value="Methyltransf_25"/>
</dbReference>
<organism evidence="4 5">
    <name type="scientific">Aplosporella prunicola CBS 121167</name>
    <dbReference type="NCBI Taxonomy" id="1176127"/>
    <lineage>
        <taxon>Eukaryota</taxon>
        <taxon>Fungi</taxon>
        <taxon>Dikarya</taxon>
        <taxon>Ascomycota</taxon>
        <taxon>Pezizomycotina</taxon>
        <taxon>Dothideomycetes</taxon>
        <taxon>Dothideomycetes incertae sedis</taxon>
        <taxon>Botryosphaeriales</taxon>
        <taxon>Aplosporellaceae</taxon>
        <taxon>Aplosporella</taxon>
    </lineage>
</organism>
<proteinExistence type="predicted"/>
<evidence type="ECO:0000313" key="5">
    <source>
        <dbReference type="Proteomes" id="UP000799438"/>
    </source>
</evidence>
<dbReference type="PANTHER" id="PTHR43861:SF1">
    <property type="entry name" value="TRANS-ACONITATE 2-METHYLTRANSFERASE"/>
    <property type="match status" value="1"/>
</dbReference>
<feature type="non-terminal residue" evidence="4">
    <location>
        <position position="256"/>
    </location>
</feature>
<evidence type="ECO:0000256" key="1">
    <source>
        <dbReference type="ARBA" id="ARBA00022603"/>
    </source>
</evidence>
<dbReference type="Pfam" id="PF13649">
    <property type="entry name" value="Methyltransf_25"/>
    <property type="match status" value="1"/>
</dbReference>
<dbReference type="CDD" id="cd02440">
    <property type="entry name" value="AdoMet_MTases"/>
    <property type="match status" value="1"/>
</dbReference>
<sequence length="256" mass="27002">MASTSTPPQPSKPDHWSSKAYTTAAPFVPALTSALLAHLTPHLTPTSRILDLGAGDGPLSARLAALVPHGRVLGLDSSPAMIAAAGQTHAHTNCSFRVADCARLRTEAPDLLNGTWDTVFSNAALHWILRAPASRDTVFADVHAALKPGGVFVAELGGKGNVAEVHAALVAALLHCGVSGERARAACPWFFPTEAWVRDMLGKAGFVVEVVETEFRPTRLTAEGGDGDGTGGLDGWVRLMGKQFLEEVDEGRREEV</sequence>
<dbReference type="GO" id="GO:0032259">
    <property type="term" value="P:methylation"/>
    <property type="evidence" value="ECO:0007669"/>
    <property type="project" value="UniProtKB-KW"/>
</dbReference>
<evidence type="ECO:0000256" key="2">
    <source>
        <dbReference type="ARBA" id="ARBA00022679"/>
    </source>
</evidence>
<protein>
    <recommendedName>
        <fullName evidence="3">Methyltransferase domain-containing protein</fullName>
    </recommendedName>
</protein>
<dbReference type="EMBL" id="ML995475">
    <property type="protein sequence ID" value="KAF2146437.1"/>
    <property type="molecule type" value="Genomic_DNA"/>
</dbReference>
<dbReference type="Gene3D" id="3.40.50.150">
    <property type="entry name" value="Vaccinia Virus protein VP39"/>
    <property type="match status" value="1"/>
</dbReference>
<dbReference type="AlphaFoldDB" id="A0A6A6BUF0"/>
<keyword evidence="1" id="KW-0489">Methyltransferase</keyword>
<feature type="domain" description="Methyltransferase" evidence="3">
    <location>
        <begin position="49"/>
        <end position="150"/>
    </location>
</feature>
<dbReference type="Proteomes" id="UP000799438">
    <property type="component" value="Unassembled WGS sequence"/>
</dbReference>
<dbReference type="GeneID" id="54302747"/>
<dbReference type="GO" id="GO:0008168">
    <property type="term" value="F:methyltransferase activity"/>
    <property type="evidence" value="ECO:0007669"/>
    <property type="project" value="UniProtKB-KW"/>
</dbReference>
<gene>
    <name evidence="4" type="ORF">K452DRAFT_336570</name>
</gene>
<dbReference type="SUPFAM" id="SSF53335">
    <property type="entry name" value="S-adenosyl-L-methionine-dependent methyltransferases"/>
    <property type="match status" value="1"/>
</dbReference>
<keyword evidence="5" id="KW-1185">Reference proteome</keyword>
<dbReference type="RefSeq" id="XP_033402146.1">
    <property type="nucleotide sequence ID" value="XM_033545247.1"/>
</dbReference>
<evidence type="ECO:0000259" key="3">
    <source>
        <dbReference type="Pfam" id="PF13649"/>
    </source>
</evidence>
<dbReference type="OrthoDB" id="6329284at2759"/>
<dbReference type="PANTHER" id="PTHR43861">
    <property type="entry name" value="TRANS-ACONITATE 2-METHYLTRANSFERASE-RELATED"/>
    <property type="match status" value="1"/>
</dbReference>
<accession>A0A6A6BUF0</accession>
<reference evidence="4" key="1">
    <citation type="journal article" date="2020" name="Stud. Mycol.">
        <title>101 Dothideomycetes genomes: a test case for predicting lifestyles and emergence of pathogens.</title>
        <authorList>
            <person name="Haridas S."/>
            <person name="Albert R."/>
            <person name="Binder M."/>
            <person name="Bloem J."/>
            <person name="Labutti K."/>
            <person name="Salamov A."/>
            <person name="Andreopoulos B."/>
            <person name="Baker S."/>
            <person name="Barry K."/>
            <person name="Bills G."/>
            <person name="Bluhm B."/>
            <person name="Cannon C."/>
            <person name="Castanera R."/>
            <person name="Culley D."/>
            <person name="Daum C."/>
            <person name="Ezra D."/>
            <person name="Gonzalez J."/>
            <person name="Henrissat B."/>
            <person name="Kuo A."/>
            <person name="Liang C."/>
            <person name="Lipzen A."/>
            <person name="Lutzoni F."/>
            <person name="Magnuson J."/>
            <person name="Mondo S."/>
            <person name="Nolan M."/>
            <person name="Ohm R."/>
            <person name="Pangilinan J."/>
            <person name="Park H.-J."/>
            <person name="Ramirez L."/>
            <person name="Alfaro M."/>
            <person name="Sun H."/>
            <person name="Tritt A."/>
            <person name="Yoshinaga Y."/>
            <person name="Zwiers L.-H."/>
            <person name="Turgeon B."/>
            <person name="Goodwin S."/>
            <person name="Spatafora J."/>
            <person name="Crous P."/>
            <person name="Grigoriev I."/>
        </authorList>
    </citation>
    <scope>NUCLEOTIDE SEQUENCE</scope>
    <source>
        <strain evidence="4">CBS 121167</strain>
    </source>
</reference>
<keyword evidence="2" id="KW-0808">Transferase</keyword>
<evidence type="ECO:0000313" key="4">
    <source>
        <dbReference type="EMBL" id="KAF2146437.1"/>
    </source>
</evidence>